<dbReference type="Proteomes" id="UP001295684">
    <property type="component" value="Unassembled WGS sequence"/>
</dbReference>
<dbReference type="AlphaFoldDB" id="A0AAD1XZ19"/>
<protein>
    <submittedName>
        <fullName evidence="2">Uncharacterized protein</fullName>
    </submittedName>
</protein>
<feature type="compositionally biased region" description="Basic residues" evidence="1">
    <location>
        <begin position="313"/>
        <end position="322"/>
    </location>
</feature>
<sequence length="378" mass="43539">MQKRMNTSLLQSNEVITTLLTEIQKGANNSMMSLHKLIYSLENKISVLVKKEQKNSNRGCNEYEDGSPHILNCVDDIGHQIKNSSNTLQDTHVFLKQALNSINKSLYQKKSEFLEPETEELEHNLIDNENINQFRTCDNNLNFYPNKKLDDDYCIETFDYNKGKRAFNRRKASKDTSKSPRIQMNAQNVKNKYAIQAEKFSSKAQRKSQLQHPTVKNQGSLYTHRGASPNYDNAYNTFHVQHSPFTIQGGGSYASKAHSQHNRNVNKSYSGILRNHEDPAQSRITASEMKGYKESRLYKAKNQDNAYSSKPRANPKTHRKSKSYNTSGTRKEGYSGCKMQNKQNPPNYSSLYKKGKKSINYHELLQQMIDERKTKGHY</sequence>
<dbReference type="EMBL" id="CAMPGE010023608">
    <property type="protein sequence ID" value="CAI2381528.1"/>
    <property type="molecule type" value="Genomic_DNA"/>
</dbReference>
<evidence type="ECO:0000313" key="2">
    <source>
        <dbReference type="EMBL" id="CAI2381528.1"/>
    </source>
</evidence>
<gene>
    <name evidence="2" type="ORF">ECRASSUSDP1_LOCUS22984</name>
</gene>
<keyword evidence="3" id="KW-1185">Reference proteome</keyword>
<feature type="compositionally biased region" description="Polar residues" evidence="1">
    <location>
        <begin position="207"/>
        <end position="221"/>
    </location>
</feature>
<feature type="compositionally biased region" description="Polar residues" evidence="1">
    <location>
        <begin position="179"/>
        <end position="190"/>
    </location>
</feature>
<feature type="region of interest" description="Disordered" evidence="1">
    <location>
        <begin position="269"/>
        <end position="350"/>
    </location>
</feature>
<feature type="region of interest" description="Disordered" evidence="1">
    <location>
        <begin position="169"/>
        <end position="228"/>
    </location>
</feature>
<name>A0AAD1XZ19_EUPCR</name>
<comment type="caution">
    <text evidence="2">The sequence shown here is derived from an EMBL/GenBank/DDBJ whole genome shotgun (WGS) entry which is preliminary data.</text>
</comment>
<reference evidence="2" key="1">
    <citation type="submission" date="2023-07" db="EMBL/GenBank/DDBJ databases">
        <authorList>
            <consortium name="AG Swart"/>
            <person name="Singh M."/>
            <person name="Singh A."/>
            <person name="Seah K."/>
            <person name="Emmerich C."/>
        </authorList>
    </citation>
    <scope>NUCLEOTIDE SEQUENCE</scope>
    <source>
        <strain evidence="2">DP1</strain>
    </source>
</reference>
<organism evidence="2 3">
    <name type="scientific">Euplotes crassus</name>
    <dbReference type="NCBI Taxonomy" id="5936"/>
    <lineage>
        <taxon>Eukaryota</taxon>
        <taxon>Sar</taxon>
        <taxon>Alveolata</taxon>
        <taxon>Ciliophora</taxon>
        <taxon>Intramacronucleata</taxon>
        <taxon>Spirotrichea</taxon>
        <taxon>Hypotrichia</taxon>
        <taxon>Euplotida</taxon>
        <taxon>Euplotidae</taxon>
        <taxon>Moneuplotes</taxon>
    </lineage>
</organism>
<feature type="compositionally biased region" description="Polar residues" evidence="1">
    <location>
        <begin position="338"/>
        <end position="350"/>
    </location>
</feature>
<proteinExistence type="predicted"/>
<evidence type="ECO:0000256" key="1">
    <source>
        <dbReference type="SAM" id="MobiDB-lite"/>
    </source>
</evidence>
<accession>A0AAD1XZ19</accession>
<evidence type="ECO:0000313" key="3">
    <source>
        <dbReference type="Proteomes" id="UP001295684"/>
    </source>
</evidence>